<dbReference type="EMBL" id="JACSEA010000002">
    <property type="protein sequence ID" value="KAF7407838.1"/>
    <property type="molecule type" value="Genomic_DNA"/>
</dbReference>
<name>A0A834NHQ0_VESVU</name>
<accession>A0A834NHQ0</accession>
<comment type="caution">
    <text evidence="1">The sequence shown here is derived from an EMBL/GenBank/DDBJ whole genome shotgun (WGS) entry which is preliminary data.</text>
</comment>
<gene>
    <name evidence="1" type="ORF">HZH66_002375</name>
</gene>
<reference evidence="1" key="1">
    <citation type="journal article" date="2020" name="G3 (Bethesda)">
        <title>High-Quality Assemblies for Three Invasive Social Wasps from the &lt;i&gt;Vespula&lt;/i&gt; Genus.</title>
        <authorList>
            <person name="Harrop T.W.R."/>
            <person name="Guhlin J."/>
            <person name="McLaughlin G.M."/>
            <person name="Permina E."/>
            <person name="Stockwell P."/>
            <person name="Gilligan J."/>
            <person name="Le Lec M.F."/>
            <person name="Gruber M.A.M."/>
            <person name="Quinn O."/>
            <person name="Lovegrove M."/>
            <person name="Duncan E.J."/>
            <person name="Remnant E.J."/>
            <person name="Van Eeckhoven J."/>
            <person name="Graham B."/>
            <person name="Knapp R.A."/>
            <person name="Langford K.W."/>
            <person name="Kronenberg Z."/>
            <person name="Press M.O."/>
            <person name="Eacker S.M."/>
            <person name="Wilson-Rankin E.E."/>
            <person name="Purcell J."/>
            <person name="Lester P.J."/>
            <person name="Dearden P.K."/>
        </authorList>
    </citation>
    <scope>NUCLEOTIDE SEQUENCE</scope>
    <source>
        <strain evidence="1">Marl-1</strain>
    </source>
</reference>
<proteinExistence type="predicted"/>
<keyword evidence="2" id="KW-1185">Reference proteome</keyword>
<dbReference type="Proteomes" id="UP000614350">
    <property type="component" value="Unassembled WGS sequence"/>
</dbReference>
<protein>
    <submittedName>
        <fullName evidence="1">Uncharacterized protein</fullName>
    </submittedName>
</protein>
<evidence type="ECO:0000313" key="1">
    <source>
        <dbReference type="EMBL" id="KAF7407838.1"/>
    </source>
</evidence>
<evidence type="ECO:0000313" key="2">
    <source>
        <dbReference type="Proteomes" id="UP000614350"/>
    </source>
</evidence>
<sequence length="185" mass="21077">MTLHEASLKQPLGIVCNCTKYAEIVKNFKVYTIGTTNPVIPKLDIDPTISTPVVWIKDNIQRDQEFDKPTFYCTQCKFDEINASNIEKKWIPITLDLISPKELRPNLSYLYTAGLNTQSTELSTLTDMLPHKGRVIKQKDIKWGSDFCSMPVKMTNEPETHFGKIKGCFTTWAEGYILTTGYSPF</sequence>
<dbReference type="AlphaFoldDB" id="A0A834NHQ0"/>
<organism evidence="1 2">
    <name type="scientific">Vespula vulgaris</name>
    <name type="common">Yellow jacket</name>
    <name type="synonym">Wasp</name>
    <dbReference type="NCBI Taxonomy" id="7454"/>
    <lineage>
        <taxon>Eukaryota</taxon>
        <taxon>Metazoa</taxon>
        <taxon>Ecdysozoa</taxon>
        <taxon>Arthropoda</taxon>
        <taxon>Hexapoda</taxon>
        <taxon>Insecta</taxon>
        <taxon>Pterygota</taxon>
        <taxon>Neoptera</taxon>
        <taxon>Endopterygota</taxon>
        <taxon>Hymenoptera</taxon>
        <taxon>Apocrita</taxon>
        <taxon>Aculeata</taxon>
        <taxon>Vespoidea</taxon>
        <taxon>Vespidae</taxon>
        <taxon>Vespinae</taxon>
        <taxon>Vespula</taxon>
    </lineage>
</organism>